<proteinExistence type="predicted"/>
<dbReference type="CDD" id="cd00075">
    <property type="entry name" value="HATPase"/>
    <property type="match status" value="1"/>
</dbReference>
<evidence type="ECO:0000256" key="4">
    <source>
        <dbReference type="ARBA" id="ARBA00022679"/>
    </source>
</evidence>
<dbReference type="FunFam" id="3.30.565.10:FF:000006">
    <property type="entry name" value="Sensor histidine kinase WalK"/>
    <property type="match status" value="1"/>
</dbReference>
<dbReference type="InterPro" id="IPR003594">
    <property type="entry name" value="HATPase_dom"/>
</dbReference>
<dbReference type="Pfam" id="PF00512">
    <property type="entry name" value="HisKA"/>
    <property type="match status" value="1"/>
</dbReference>
<protein>
    <recommendedName>
        <fullName evidence="2">histidine kinase</fullName>
        <ecNumber evidence="2">2.7.13.3</ecNumber>
    </recommendedName>
</protein>
<feature type="coiled-coil region" evidence="6">
    <location>
        <begin position="12"/>
        <end position="39"/>
    </location>
</feature>
<dbReference type="Gene3D" id="3.30.70.270">
    <property type="match status" value="1"/>
</dbReference>
<dbReference type="InterPro" id="IPR005467">
    <property type="entry name" value="His_kinase_dom"/>
</dbReference>
<dbReference type="PROSITE" id="PS50887">
    <property type="entry name" value="GGDEF"/>
    <property type="match status" value="1"/>
</dbReference>
<dbReference type="InterPro" id="IPR036097">
    <property type="entry name" value="HisK_dim/P_sf"/>
</dbReference>
<dbReference type="EC" id="2.7.13.3" evidence="2"/>
<dbReference type="NCBIfam" id="TIGR00254">
    <property type="entry name" value="GGDEF"/>
    <property type="match status" value="1"/>
</dbReference>
<dbReference type="EMBL" id="CABM01000048">
    <property type="protein sequence ID" value="CBH97968.1"/>
    <property type="molecule type" value="Genomic_DNA"/>
</dbReference>
<evidence type="ECO:0000256" key="2">
    <source>
        <dbReference type="ARBA" id="ARBA00012438"/>
    </source>
</evidence>
<keyword evidence="6" id="KW-0175">Coiled coil</keyword>
<name>E6PSR1_9ZZZZ</name>
<dbReference type="CDD" id="cd01949">
    <property type="entry name" value="GGDEF"/>
    <property type="match status" value="1"/>
</dbReference>
<dbReference type="Gene3D" id="1.10.287.130">
    <property type="match status" value="1"/>
</dbReference>
<keyword evidence="4 10" id="KW-0808">Transferase</keyword>
<organism evidence="10">
    <name type="scientific">mine drainage metagenome</name>
    <dbReference type="NCBI Taxonomy" id="410659"/>
    <lineage>
        <taxon>unclassified sequences</taxon>
        <taxon>metagenomes</taxon>
        <taxon>ecological metagenomes</taxon>
    </lineage>
</organism>
<dbReference type="InterPro" id="IPR004358">
    <property type="entry name" value="Sig_transdc_His_kin-like_C"/>
</dbReference>
<dbReference type="Pfam" id="PF00990">
    <property type="entry name" value="GGDEF"/>
    <property type="match status" value="1"/>
</dbReference>
<keyword evidence="5 10" id="KW-0418">Kinase</keyword>
<evidence type="ECO:0000256" key="5">
    <source>
        <dbReference type="ARBA" id="ARBA00022777"/>
    </source>
</evidence>
<reference evidence="10" key="1">
    <citation type="submission" date="2009-10" db="EMBL/GenBank/DDBJ databases">
        <title>Diversity of trophic interactions inside an arsenic-rich microbial ecosystem.</title>
        <authorList>
            <person name="Bertin P.N."/>
            <person name="Heinrich-Salmeron A."/>
            <person name="Pelletier E."/>
            <person name="Goulhen-Chollet F."/>
            <person name="Arsene-Ploetze F."/>
            <person name="Gallien S."/>
            <person name="Calteau A."/>
            <person name="Vallenet D."/>
            <person name="Casiot C."/>
            <person name="Chane-Woon-Ming B."/>
            <person name="Giloteaux L."/>
            <person name="Barakat M."/>
            <person name="Bonnefoy V."/>
            <person name="Bruneel O."/>
            <person name="Chandler M."/>
            <person name="Cleiss J."/>
            <person name="Duran R."/>
            <person name="Elbaz-Poulichet F."/>
            <person name="Fonknechten N."/>
            <person name="Lauga B."/>
            <person name="Mornico D."/>
            <person name="Ortet P."/>
            <person name="Schaeffer C."/>
            <person name="Siguier P."/>
            <person name="Alexander Thil Smith A."/>
            <person name="Van Dorsselaer A."/>
            <person name="Weissenbach J."/>
            <person name="Medigue C."/>
            <person name="Le Paslier D."/>
        </authorList>
    </citation>
    <scope>NUCLEOTIDE SEQUENCE</scope>
</reference>
<dbReference type="SUPFAM" id="SSF55874">
    <property type="entry name" value="ATPase domain of HSP90 chaperone/DNA topoisomerase II/histidine kinase"/>
    <property type="match status" value="1"/>
</dbReference>
<sequence>MSQTQDPNSTASEQSEQELAQLQERVEAVREVLKRLLMEVVVAESSLATAQTSRIVEANEQLVLAALRAQTEAEDAAHALNAAARSAGIDPLTQLPGRGLILEQIALAIAHAKRHGTRLALLFLDLDNFKQINDTLGHATGDEVLKLVATRLGSAIREEDLVGRFGGDEFLILLADIAQPSDVAAIADKLIAALNAPCRAGGHVVRLASSIGISIYPDDANDVETLIDRADAAMYRAKWQQHGSYVFSGDPSLAEETLHQPRLAALQQPVAPGGLTLDKQERRYAELREANEHLVLAATSAQELQEAAVQAQRRQAEFIAAVAQELRNPLAPIRIATAMLGRVRSDEPLLPRAQSMIEQQVVNITRLVSRLDDMTQMHRGEFKLRPQVVDMVSVVDAAVSACRPAMDARLQQFNVHMPLGSHRMTADPDRLVQILTNLIDNASKFTPDGGEIDVSVSMHDDDITLTVSDNGCGIGASSLRNIFEPFVQDPLSIGHNGMGMGIGIGLTVVRALVEAHGGRVVARSAGRGQGSQFVVTLPLKGRSSPHPDEDAGAGSQEPVQ</sequence>
<feature type="region of interest" description="Disordered" evidence="7">
    <location>
        <begin position="538"/>
        <end position="560"/>
    </location>
</feature>
<feature type="domain" description="GGDEF" evidence="9">
    <location>
        <begin position="117"/>
        <end position="250"/>
    </location>
</feature>
<dbReference type="SUPFAM" id="SSF47384">
    <property type="entry name" value="Homodimeric domain of signal transducing histidine kinase"/>
    <property type="match status" value="1"/>
</dbReference>
<dbReference type="Pfam" id="PF02518">
    <property type="entry name" value="HATPase_c"/>
    <property type="match status" value="1"/>
</dbReference>
<dbReference type="AlphaFoldDB" id="E6PSR1"/>
<dbReference type="SUPFAM" id="SSF55073">
    <property type="entry name" value="Nucleotide cyclase"/>
    <property type="match status" value="1"/>
</dbReference>
<evidence type="ECO:0000256" key="3">
    <source>
        <dbReference type="ARBA" id="ARBA00022553"/>
    </source>
</evidence>
<gene>
    <name evidence="10" type="ORF">CARN2_3444</name>
</gene>
<dbReference type="PRINTS" id="PR00344">
    <property type="entry name" value="BCTRLSENSOR"/>
</dbReference>
<evidence type="ECO:0000256" key="1">
    <source>
        <dbReference type="ARBA" id="ARBA00000085"/>
    </source>
</evidence>
<dbReference type="InterPro" id="IPR029787">
    <property type="entry name" value="Nucleotide_cyclase"/>
</dbReference>
<evidence type="ECO:0000259" key="9">
    <source>
        <dbReference type="PROSITE" id="PS50887"/>
    </source>
</evidence>
<comment type="catalytic activity">
    <reaction evidence="1">
        <text>ATP + protein L-histidine = ADP + protein N-phospho-L-histidine.</text>
        <dbReference type="EC" id="2.7.13.3"/>
    </reaction>
</comment>
<dbReference type="InterPro" id="IPR036890">
    <property type="entry name" value="HATPase_C_sf"/>
</dbReference>
<evidence type="ECO:0000256" key="7">
    <source>
        <dbReference type="SAM" id="MobiDB-lite"/>
    </source>
</evidence>
<dbReference type="SMART" id="SM00267">
    <property type="entry name" value="GGDEF"/>
    <property type="match status" value="1"/>
</dbReference>
<dbReference type="CDD" id="cd00082">
    <property type="entry name" value="HisKA"/>
    <property type="match status" value="1"/>
</dbReference>
<evidence type="ECO:0000256" key="6">
    <source>
        <dbReference type="SAM" id="Coils"/>
    </source>
</evidence>
<keyword evidence="3" id="KW-0597">Phosphoprotein</keyword>
<dbReference type="InterPro" id="IPR003661">
    <property type="entry name" value="HisK_dim/P_dom"/>
</dbReference>
<dbReference type="SMART" id="SM00388">
    <property type="entry name" value="HisKA"/>
    <property type="match status" value="1"/>
</dbReference>
<dbReference type="Gene3D" id="3.30.565.10">
    <property type="entry name" value="Histidine kinase-like ATPase, C-terminal domain"/>
    <property type="match status" value="1"/>
</dbReference>
<dbReference type="InterPro" id="IPR052163">
    <property type="entry name" value="DGC-Regulatory_Protein"/>
</dbReference>
<accession>E6PSR1</accession>
<dbReference type="PROSITE" id="PS50109">
    <property type="entry name" value="HIS_KIN"/>
    <property type="match status" value="1"/>
</dbReference>
<feature type="domain" description="Histidine kinase" evidence="8">
    <location>
        <begin position="321"/>
        <end position="541"/>
    </location>
</feature>
<dbReference type="InterPro" id="IPR000160">
    <property type="entry name" value="GGDEF_dom"/>
</dbReference>
<dbReference type="PANTHER" id="PTHR46663">
    <property type="entry name" value="DIGUANYLATE CYCLASE DGCT-RELATED"/>
    <property type="match status" value="1"/>
</dbReference>
<dbReference type="GO" id="GO:0000155">
    <property type="term" value="F:phosphorelay sensor kinase activity"/>
    <property type="evidence" value="ECO:0007669"/>
    <property type="project" value="InterPro"/>
</dbReference>
<evidence type="ECO:0000259" key="8">
    <source>
        <dbReference type="PROSITE" id="PS50109"/>
    </source>
</evidence>
<dbReference type="PANTHER" id="PTHR46663:SF2">
    <property type="entry name" value="GGDEF DOMAIN-CONTAINING PROTEIN"/>
    <property type="match status" value="1"/>
</dbReference>
<comment type="caution">
    <text evidence="10">The sequence shown here is derived from an EMBL/GenBank/DDBJ whole genome shotgun (WGS) entry which is preliminary data.</text>
</comment>
<evidence type="ECO:0000313" key="10">
    <source>
        <dbReference type="EMBL" id="CBH97968.1"/>
    </source>
</evidence>
<dbReference type="InterPro" id="IPR043128">
    <property type="entry name" value="Rev_trsase/Diguanyl_cyclase"/>
</dbReference>
<dbReference type="SMART" id="SM00387">
    <property type="entry name" value="HATPase_c"/>
    <property type="match status" value="1"/>
</dbReference>